<dbReference type="InterPro" id="IPR000847">
    <property type="entry name" value="LysR_HTH_N"/>
</dbReference>
<dbReference type="PANTHER" id="PTHR30346:SF29">
    <property type="entry name" value="LYSR SUBSTRATE-BINDING"/>
    <property type="match status" value="1"/>
</dbReference>
<dbReference type="SUPFAM" id="SSF53850">
    <property type="entry name" value="Periplasmic binding protein-like II"/>
    <property type="match status" value="1"/>
</dbReference>
<dbReference type="PANTHER" id="PTHR30346">
    <property type="entry name" value="TRANSCRIPTIONAL DUAL REGULATOR HCAR-RELATED"/>
    <property type="match status" value="1"/>
</dbReference>
<comment type="similarity">
    <text evidence="1">Belongs to the LysR transcriptional regulatory family.</text>
</comment>
<dbReference type="GO" id="GO:0003700">
    <property type="term" value="F:DNA-binding transcription factor activity"/>
    <property type="evidence" value="ECO:0007669"/>
    <property type="project" value="InterPro"/>
</dbReference>
<reference evidence="6 7" key="1">
    <citation type="submission" date="2020-07" db="EMBL/GenBank/DDBJ databases">
        <title>Sequencing the genomes of 1000 actinobacteria strains.</title>
        <authorList>
            <person name="Klenk H.-P."/>
        </authorList>
    </citation>
    <scope>NUCLEOTIDE SEQUENCE [LARGE SCALE GENOMIC DNA]</scope>
    <source>
        <strain evidence="6 7">DSM 21349</strain>
    </source>
</reference>
<keyword evidence="4" id="KW-0804">Transcription</keyword>
<dbReference type="GO" id="GO:0003677">
    <property type="term" value="F:DNA binding"/>
    <property type="evidence" value="ECO:0007669"/>
    <property type="project" value="UniProtKB-KW"/>
</dbReference>
<comment type="caution">
    <text evidence="6">The sequence shown here is derived from an EMBL/GenBank/DDBJ whole genome shotgun (WGS) entry which is preliminary data.</text>
</comment>
<dbReference type="PROSITE" id="PS50931">
    <property type="entry name" value="HTH_LYSR"/>
    <property type="match status" value="1"/>
</dbReference>
<proteinExistence type="inferred from homology"/>
<dbReference type="Proteomes" id="UP000580910">
    <property type="component" value="Unassembled WGS sequence"/>
</dbReference>
<dbReference type="InterPro" id="IPR036390">
    <property type="entry name" value="WH_DNA-bd_sf"/>
</dbReference>
<dbReference type="FunFam" id="1.10.10.10:FF:000001">
    <property type="entry name" value="LysR family transcriptional regulator"/>
    <property type="match status" value="1"/>
</dbReference>
<evidence type="ECO:0000259" key="5">
    <source>
        <dbReference type="PROSITE" id="PS50931"/>
    </source>
</evidence>
<keyword evidence="2" id="KW-0805">Transcription regulation</keyword>
<keyword evidence="3 6" id="KW-0238">DNA-binding</keyword>
<dbReference type="Pfam" id="PF00126">
    <property type="entry name" value="HTH_1"/>
    <property type="match status" value="1"/>
</dbReference>
<dbReference type="Gene3D" id="1.10.10.10">
    <property type="entry name" value="Winged helix-like DNA-binding domain superfamily/Winged helix DNA-binding domain"/>
    <property type="match status" value="1"/>
</dbReference>
<evidence type="ECO:0000256" key="3">
    <source>
        <dbReference type="ARBA" id="ARBA00023125"/>
    </source>
</evidence>
<gene>
    <name evidence="6" type="ORF">FB382_001975</name>
</gene>
<evidence type="ECO:0000313" key="6">
    <source>
        <dbReference type="EMBL" id="MBA8803684.1"/>
    </source>
</evidence>
<evidence type="ECO:0000256" key="1">
    <source>
        <dbReference type="ARBA" id="ARBA00009437"/>
    </source>
</evidence>
<name>A0A7W3P9R0_9ACTN</name>
<dbReference type="Gene3D" id="3.40.190.10">
    <property type="entry name" value="Periplasmic binding protein-like II"/>
    <property type="match status" value="2"/>
</dbReference>
<evidence type="ECO:0000313" key="7">
    <source>
        <dbReference type="Proteomes" id="UP000580910"/>
    </source>
</evidence>
<dbReference type="EMBL" id="JACGXA010000001">
    <property type="protein sequence ID" value="MBA8803684.1"/>
    <property type="molecule type" value="Genomic_DNA"/>
</dbReference>
<accession>A0A7W3P9R0</accession>
<dbReference type="InterPro" id="IPR005119">
    <property type="entry name" value="LysR_subst-bd"/>
</dbReference>
<keyword evidence="7" id="KW-1185">Reference proteome</keyword>
<protein>
    <submittedName>
        <fullName evidence="6">DNA-binding transcriptional LysR family regulator</fullName>
    </submittedName>
</protein>
<dbReference type="Pfam" id="PF03466">
    <property type="entry name" value="LysR_substrate"/>
    <property type="match status" value="1"/>
</dbReference>
<dbReference type="RefSeq" id="WP_182538790.1">
    <property type="nucleotide sequence ID" value="NZ_JACGXA010000001.1"/>
</dbReference>
<evidence type="ECO:0000256" key="2">
    <source>
        <dbReference type="ARBA" id="ARBA00023015"/>
    </source>
</evidence>
<dbReference type="AlphaFoldDB" id="A0A7W3P9R0"/>
<dbReference type="GO" id="GO:0032993">
    <property type="term" value="C:protein-DNA complex"/>
    <property type="evidence" value="ECO:0007669"/>
    <property type="project" value="TreeGrafter"/>
</dbReference>
<evidence type="ECO:0000256" key="4">
    <source>
        <dbReference type="ARBA" id="ARBA00023163"/>
    </source>
</evidence>
<sequence>MIDLHRLRLLREVHVRGTLHAAARSLGYSPSAVSQQLAVLEREAGAVLLTRVGRNVRLTEAGQVLVRHADSLLEGVEAAEAEVAAVAAGRLAGTVRIAAFQSAFLQIVAPTIRALSAQHPGIRLEATEADVEQSVPALRLHQLDVLLGDEYQDQPRVLHSQFQRDTVLREPVNIVLPAGHPEASSRHITLARLADLPWAACQPGTGHHEMHLRACRQLGGFEPDLRYTSDDLLILLEMVRTAGAGALLPDLVIDADAPGVVVRPFDAQGVEREIFLLTRQNRSPTIEAVTEGLLAARGGSGT</sequence>
<dbReference type="SUPFAM" id="SSF46785">
    <property type="entry name" value="Winged helix' DNA-binding domain"/>
    <property type="match status" value="1"/>
</dbReference>
<organism evidence="6 7">
    <name type="scientific">Nocardioides ginsengisegetis</name>
    <dbReference type="NCBI Taxonomy" id="661491"/>
    <lineage>
        <taxon>Bacteria</taxon>
        <taxon>Bacillati</taxon>
        <taxon>Actinomycetota</taxon>
        <taxon>Actinomycetes</taxon>
        <taxon>Propionibacteriales</taxon>
        <taxon>Nocardioidaceae</taxon>
        <taxon>Nocardioides</taxon>
    </lineage>
</organism>
<feature type="domain" description="HTH lysR-type" evidence="5">
    <location>
        <begin position="2"/>
        <end position="59"/>
    </location>
</feature>
<dbReference type="InterPro" id="IPR036388">
    <property type="entry name" value="WH-like_DNA-bd_sf"/>
</dbReference>